<evidence type="ECO:0000256" key="1">
    <source>
        <dbReference type="ARBA" id="ARBA00022555"/>
    </source>
</evidence>
<dbReference type="PROSITE" id="PS51626">
    <property type="entry name" value="SAM_MT_TRM1"/>
    <property type="match status" value="1"/>
</dbReference>
<dbReference type="CDD" id="cd02440">
    <property type="entry name" value="AdoMet_MTases"/>
    <property type="match status" value="1"/>
</dbReference>
<evidence type="ECO:0000313" key="12">
    <source>
        <dbReference type="Proteomes" id="UP000256877"/>
    </source>
</evidence>
<keyword evidence="6 8" id="KW-0694">RNA-binding</keyword>
<dbReference type="Gene3D" id="3.30.56.70">
    <property type="entry name" value="N2,N2-dimethylguanosine tRNA methyltransferase, C-terminal domain"/>
    <property type="match status" value="1"/>
</dbReference>
<reference evidence="12 13" key="1">
    <citation type="submission" date="2017-07" db="EMBL/GenBank/DDBJ databases">
        <title>Draft genome sequence of aerobic hyperthermophilic archaea, Pyrobaculum aerophilum YKB31 and YKB32.</title>
        <authorList>
            <person name="Mochizuki T."/>
            <person name="Berliner A.J."/>
            <person name="Yoshida-Takashima Y."/>
            <person name="Takaki Y."/>
            <person name="Nunoura T."/>
            <person name="Takai K."/>
        </authorList>
    </citation>
    <scope>NUCLEOTIDE SEQUENCE [LARGE SCALE GENOMIC DNA]</scope>
    <source>
        <strain evidence="10 13">YKB31</strain>
        <strain evidence="11 12">YKB32</strain>
    </source>
</reference>
<comment type="similarity">
    <text evidence="8 9">Belongs to the class I-like SAM-binding methyltransferase superfamily. Trm1 family.</text>
</comment>
<dbReference type="EC" id="2.1.1.216" evidence="7 8"/>
<dbReference type="InterPro" id="IPR029063">
    <property type="entry name" value="SAM-dependent_MTases_sf"/>
</dbReference>
<evidence type="ECO:0000256" key="5">
    <source>
        <dbReference type="ARBA" id="ARBA00022694"/>
    </source>
</evidence>
<evidence type="ECO:0000313" key="13">
    <source>
        <dbReference type="Proteomes" id="UP000257123"/>
    </source>
</evidence>
<dbReference type="SUPFAM" id="SSF53335">
    <property type="entry name" value="S-adenosyl-L-methionine-dependent methyltransferases"/>
    <property type="match status" value="1"/>
</dbReference>
<keyword evidence="1 8" id="KW-0820">tRNA-binding</keyword>
<sequence>MNLVLRREGAVVFYTPDVEKYGSIYSAPVFYNPAMEKNRTLSVLLLKTYGEKGLVVCEPLSGTGVRGIRYVVESGVVGKLILNDISKEAVEVIRKNLEINGVDAEVYNEDANVLLHRLKDSCDVVDIDPFGSPAPFIHGAFRALKEEGLICVTATDTAVLVGRYPRKCLRRYGSVIVKTPFYIEVGLRNLLGYIARVAAAEDYKITPLMSYWEGHYFRVCAYAARGARDADDNFHHIAYIKYERGVRKILHAQSEGSSGPLWVGPLGDPLIINKMSEIGPYQDFLKILAEEYSISAPWFYRLPEFAAGGKSPTLKEAIGVLRAAGIYAVRTHMAPDGFKADGEYGEVLMAFKRYISSTHSLQ</sequence>
<dbReference type="InterPro" id="IPR022923">
    <property type="entry name" value="TRM1_arc_bac"/>
</dbReference>
<comment type="caution">
    <text evidence="11">The sequence shown here is derived from an EMBL/GenBank/DDBJ whole genome shotgun (WGS) entry which is preliminary data.</text>
</comment>
<evidence type="ECO:0000313" key="11">
    <source>
        <dbReference type="EMBL" id="RFB00204.1"/>
    </source>
</evidence>
<feature type="binding site" evidence="8">
    <location>
        <position position="111"/>
    </location>
    <ligand>
        <name>S-adenosyl-L-methionine</name>
        <dbReference type="ChEBI" id="CHEBI:59789"/>
    </ligand>
</feature>
<dbReference type="RefSeq" id="WP_116421244.1">
    <property type="nucleotide sequence ID" value="NZ_NMUE01000020.1"/>
</dbReference>
<evidence type="ECO:0000313" key="10">
    <source>
        <dbReference type="EMBL" id="RFA95681.1"/>
    </source>
</evidence>
<proteinExistence type="inferred from homology"/>
<keyword evidence="4 8" id="KW-0949">S-adenosyl-L-methionine</keyword>
<evidence type="ECO:0000256" key="3">
    <source>
        <dbReference type="ARBA" id="ARBA00022679"/>
    </source>
</evidence>
<dbReference type="HAMAP" id="MF_00290">
    <property type="entry name" value="tRNA_dimethyltr_TRM1"/>
    <property type="match status" value="1"/>
</dbReference>
<dbReference type="GO" id="GO:0002940">
    <property type="term" value="P:tRNA N2-guanine methylation"/>
    <property type="evidence" value="ECO:0007669"/>
    <property type="project" value="TreeGrafter"/>
</dbReference>
<evidence type="ECO:0000256" key="8">
    <source>
        <dbReference type="HAMAP-Rule" id="MF_00290"/>
    </source>
</evidence>
<evidence type="ECO:0000256" key="6">
    <source>
        <dbReference type="ARBA" id="ARBA00022884"/>
    </source>
</evidence>
<feature type="binding site" evidence="8">
    <location>
        <position position="66"/>
    </location>
    <ligand>
        <name>S-adenosyl-L-methionine</name>
        <dbReference type="ChEBI" id="CHEBI:59789"/>
    </ligand>
</feature>
<dbReference type="AlphaFoldDB" id="A0A371R6P1"/>
<dbReference type="PANTHER" id="PTHR10631">
    <property type="entry name" value="N 2 ,N 2 -DIMETHYLGUANOSINE TRNA METHYLTRANSFERASE"/>
    <property type="match status" value="1"/>
</dbReference>
<comment type="function">
    <text evidence="8">Dimethylates a single guanine residue at position 26 of a number of tRNAs using S-adenosyl-L-methionine as donor of the methyl groups.</text>
</comment>
<dbReference type="Proteomes" id="UP000257123">
    <property type="component" value="Unassembled WGS sequence"/>
</dbReference>
<evidence type="ECO:0000256" key="2">
    <source>
        <dbReference type="ARBA" id="ARBA00022603"/>
    </source>
</evidence>
<gene>
    <name evidence="8" type="primary">trm1</name>
    <name evidence="10" type="ORF">CGL51_07275</name>
    <name evidence="11" type="ORF">CGL52_01015</name>
</gene>
<comment type="catalytic activity">
    <reaction evidence="8">
        <text>guanosine(26) in tRNA + 2 S-adenosyl-L-methionine = N(2)-dimethylguanosine(26) in tRNA + 2 S-adenosyl-L-homocysteine + 2 H(+)</text>
        <dbReference type="Rhea" id="RHEA:43140"/>
        <dbReference type="Rhea" id="RHEA-COMP:10359"/>
        <dbReference type="Rhea" id="RHEA-COMP:10360"/>
        <dbReference type="ChEBI" id="CHEBI:15378"/>
        <dbReference type="ChEBI" id="CHEBI:57856"/>
        <dbReference type="ChEBI" id="CHEBI:59789"/>
        <dbReference type="ChEBI" id="CHEBI:74269"/>
        <dbReference type="ChEBI" id="CHEBI:74513"/>
        <dbReference type="EC" id="2.1.1.216"/>
    </reaction>
</comment>
<dbReference type="GO" id="GO:0000049">
    <property type="term" value="F:tRNA binding"/>
    <property type="evidence" value="ECO:0007669"/>
    <property type="project" value="UniProtKB-UniRule"/>
</dbReference>
<dbReference type="Pfam" id="PF02005">
    <property type="entry name" value="TRM"/>
    <property type="match status" value="1"/>
</dbReference>
<dbReference type="InterPro" id="IPR042296">
    <property type="entry name" value="tRNA_met_Trm1_C"/>
</dbReference>
<evidence type="ECO:0000256" key="4">
    <source>
        <dbReference type="ARBA" id="ARBA00022691"/>
    </source>
</evidence>
<comment type="caution">
    <text evidence="8">Lacks conserved residue(s) required for the propagation of feature annotation.</text>
</comment>
<dbReference type="OrthoDB" id="372177at2157"/>
<protein>
    <recommendedName>
        <fullName evidence="7 8">tRNA (guanine(26)-N(2))-dimethyltransferase</fullName>
        <ecNumber evidence="7 8">2.1.1.216</ecNumber>
    </recommendedName>
    <alternativeName>
        <fullName evidence="8">tRNA 2,2-dimethylguanosine-26 methyltransferase</fullName>
    </alternativeName>
    <alternativeName>
        <fullName evidence="8">tRNA(guanine-26,N(2)-N(2)) methyltransferase</fullName>
    </alternativeName>
    <alternativeName>
        <fullName evidence="8">tRNA(m(2,2)G26)dimethyltransferase</fullName>
    </alternativeName>
</protein>
<evidence type="ECO:0000256" key="7">
    <source>
        <dbReference type="ARBA" id="ARBA00039099"/>
    </source>
</evidence>
<keyword evidence="3 8" id="KW-0808">Transferase</keyword>
<dbReference type="InterPro" id="IPR002905">
    <property type="entry name" value="Trm1"/>
</dbReference>
<keyword evidence="5 8" id="KW-0819">tRNA processing</keyword>
<feature type="binding site" evidence="8">
    <location>
        <position position="39"/>
    </location>
    <ligand>
        <name>S-adenosyl-L-methionine</name>
        <dbReference type="ChEBI" id="CHEBI:59789"/>
    </ligand>
</feature>
<dbReference type="EMBL" id="NMUF01000002">
    <property type="protein sequence ID" value="RFB00204.1"/>
    <property type="molecule type" value="Genomic_DNA"/>
</dbReference>
<dbReference type="PANTHER" id="PTHR10631:SF3">
    <property type="entry name" value="TRNA (GUANINE(26)-N(2))-DIMETHYLTRANSFERASE"/>
    <property type="match status" value="1"/>
</dbReference>
<dbReference type="EMBL" id="NMUE01000020">
    <property type="protein sequence ID" value="RFA95681.1"/>
    <property type="molecule type" value="Genomic_DNA"/>
</dbReference>
<evidence type="ECO:0000256" key="9">
    <source>
        <dbReference type="PROSITE-ProRule" id="PRU00958"/>
    </source>
</evidence>
<accession>A0A371R6P1</accession>
<dbReference type="Gene3D" id="3.40.50.150">
    <property type="entry name" value="Vaccinia Virus protein VP39"/>
    <property type="match status" value="1"/>
</dbReference>
<keyword evidence="2 8" id="KW-0489">Methyltransferase</keyword>
<feature type="binding site" evidence="8">
    <location>
        <position position="110"/>
    </location>
    <ligand>
        <name>S-adenosyl-L-methionine</name>
        <dbReference type="ChEBI" id="CHEBI:59789"/>
    </ligand>
</feature>
<dbReference type="Proteomes" id="UP000256877">
    <property type="component" value="Unassembled WGS sequence"/>
</dbReference>
<name>A0A371R6P1_9CREN</name>
<feature type="binding site" evidence="8">
    <location>
        <position position="84"/>
    </location>
    <ligand>
        <name>S-adenosyl-L-methionine</name>
        <dbReference type="ChEBI" id="CHEBI:59789"/>
    </ligand>
</feature>
<organism evidence="11 12">
    <name type="scientific">Pyrobaculum aerophilum</name>
    <dbReference type="NCBI Taxonomy" id="13773"/>
    <lineage>
        <taxon>Archaea</taxon>
        <taxon>Thermoproteota</taxon>
        <taxon>Thermoprotei</taxon>
        <taxon>Thermoproteales</taxon>
        <taxon>Thermoproteaceae</taxon>
        <taxon>Pyrobaculum</taxon>
    </lineage>
</organism>
<dbReference type="GO" id="GO:0160104">
    <property type="term" value="F:tRNA (guanine(26)-N2)-dimethyltransferase activity"/>
    <property type="evidence" value="ECO:0007669"/>
    <property type="project" value="UniProtKB-UniRule"/>
</dbReference>